<comment type="caution">
    <text evidence="1">The sequence shown here is derived from an EMBL/GenBank/DDBJ whole genome shotgun (WGS) entry which is preliminary data.</text>
</comment>
<dbReference type="EMBL" id="JBHTMK010000018">
    <property type="protein sequence ID" value="MFD1366648.1"/>
    <property type="molecule type" value="Genomic_DNA"/>
</dbReference>
<gene>
    <name evidence="1" type="ORF">ACFQ5G_14945</name>
</gene>
<organism evidence="1 2">
    <name type="scientific">Actinoplanes sichuanensis</name>
    <dbReference type="NCBI Taxonomy" id="512349"/>
    <lineage>
        <taxon>Bacteria</taxon>
        <taxon>Bacillati</taxon>
        <taxon>Actinomycetota</taxon>
        <taxon>Actinomycetes</taxon>
        <taxon>Micromonosporales</taxon>
        <taxon>Micromonosporaceae</taxon>
        <taxon>Actinoplanes</taxon>
    </lineage>
</organism>
<keyword evidence="2" id="KW-1185">Reference proteome</keyword>
<proteinExistence type="predicted"/>
<accession>A0ABW4A8K6</accession>
<protein>
    <submittedName>
        <fullName evidence="1">Uncharacterized protein</fullName>
    </submittedName>
</protein>
<sequence>MRLGELPAAGSWRSAITSTGRVIDPLDHGDEGFAGHAEWQNSTAPRNLTIEGALLYHSVSALTVTHLRAHGVFGSDGSVLPSPLYHSLTFVPSVSSRRVCPASPVCPAFRFVG</sequence>
<evidence type="ECO:0000313" key="2">
    <source>
        <dbReference type="Proteomes" id="UP001597183"/>
    </source>
</evidence>
<reference evidence="2" key="1">
    <citation type="journal article" date="2019" name="Int. J. Syst. Evol. Microbiol.">
        <title>The Global Catalogue of Microorganisms (GCM) 10K type strain sequencing project: providing services to taxonomists for standard genome sequencing and annotation.</title>
        <authorList>
            <consortium name="The Broad Institute Genomics Platform"/>
            <consortium name="The Broad Institute Genome Sequencing Center for Infectious Disease"/>
            <person name="Wu L."/>
            <person name="Ma J."/>
        </authorList>
    </citation>
    <scope>NUCLEOTIDE SEQUENCE [LARGE SCALE GENOMIC DNA]</scope>
    <source>
        <strain evidence="2">CCM 7526</strain>
    </source>
</reference>
<name>A0ABW4A8K6_9ACTN</name>
<evidence type="ECO:0000313" key="1">
    <source>
        <dbReference type="EMBL" id="MFD1366648.1"/>
    </source>
</evidence>
<dbReference type="RefSeq" id="WP_317793406.1">
    <property type="nucleotide sequence ID" value="NZ_AP028461.1"/>
</dbReference>
<dbReference type="Proteomes" id="UP001597183">
    <property type="component" value="Unassembled WGS sequence"/>
</dbReference>